<sequence>MGSFIATRDVVDGNLTFRNVTMSKSTTTFNGRESPTVRIAHHSTARAVMTVTTSSVSPIASISGNTSVVPTAHNFSFRGTPIATRLLSSHRLSAGIAVIPSQPSPADPALSSSSQGVTQISTTPTLTGVNMSAHNSMELPEHNFNPLEMGAIIGGSVSVTTIILIAIAVFLVLRRRRRKQCLMERTTRLSSEKKGKIGKSSRISPSGPARSSRYPTRAIDSHMRSVSTHFEQRNITPHPTSSPFSAMKSHTVRHFGKSSLPSHSSQLRDNEWHSIPSPNIPELVTRNSRRITSTDFPDPFLDPPRDFYPEISLWRPTTSPCAFHQNPSNTARRPMSIPSILDTNGGIQNLMPSQPSPVPLSICFRQPDVRALFPPQRNDSAASQIESNSASSGSVIVLPGRTSEASSGIFHASASDISYWRSNRSPQQIGLDTRRSDPFDLDRPDSSPVEGAPTPEPPDIWNQRLSLPRCRCVPHD</sequence>
<accession>A0A1J9Q7E1</accession>
<comment type="caution">
    <text evidence="3">The sequence shown here is derived from an EMBL/GenBank/DDBJ whole genome shotgun (WGS) entry which is preliminary data.</text>
</comment>
<feature type="transmembrane region" description="Helical" evidence="2">
    <location>
        <begin position="149"/>
        <end position="173"/>
    </location>
</feature>
<feature type="compositionally biased region" description="Polar residues" evidence="1">
    <location>
        <begin position="377"/>
        <end position="393"/>
    </location>
</feature>
<dbReference type="Proteomes" id="UP000242791">
    <property type="component" value="Unassembled WGS sequence"/>
</dbReference>
<feature type="region of interest" description="Disordered" evidence="1">
    <location>
        <begin position="426"/>
        <end position="464"/>
    </location>
</feature>
<organism evidence="3 4">
    <name type="scientific">Blastomyces percursus</name>
    <dbReference type="NCBI Taxonomy" id="1658174"/>
    <lineage>
        <taxon>Eukaryota</taxon>
        <taxon>Fungi</taxon>
        <taxon>Dikarya</taxon>
        <taxon>Ascomycota</taxon>
        <taxon>Pezizomycotina</taxon>
        <taxon>Eurotiomycetes</taxon>
        <taxon>Eurotiomycetidae</taxon>
        <taxon>Onygenales</taxon>
        <taxon>Ajellomycetaceae</taxon>
        <taxon>Blastomyces</taxon>
    </lineage>
</organism>
<feature type="compositionally biased region" description="Basic and acidic residues" evidence="1">
    <location>
        <begin position="184"/>
        <end position="195"/>
    </location>
</feature>
<dbReference type="STRING" id="1658174.A0A1J9Q7E1"/>
<evidence type="ECO:0000313" key="4">
    <source>
        <dbReference type="Proteomes" id="UP000242791"/>
    </source>
</evidence>
<proteinExistence type="predicted"/>
<keyword evidence="2" id="KW-0812">Transmembrane</keyword>
<feature type="compositionally biased region" description="Basic and acidic residues" evidence="1">
    <location>
        <begin position="432"/>
        <end position="445"/>
    </location>
</feature>
<evidence type="ECO:0000256" key="1">
    <source>
        <dbReference type="SAM" id="MobiDB-lite"/>
    </source>
</evidence>
<evidence type="ECO:0000313" key="3">
    <source>
        <dbReference type="EMBL" id="OJD24392.1"/>
    </source>
</evidence>
<keyword evidence="2" id="KW-0472">Membrane</keyword>
<feature type="region of interest" description="Disordered" evidence="1">
    <location>
        <begin position="255"/>
        <end position="279"/>
    </location>
</feature>
<feature type="compositionally biased region" description="Low complexity" evidence="1">
    <location>
        <begin position="198"/>
        <end position="208"/>
    </location>
</feature>
<feature type="region of interest" description="Disordered" evidence="1">
    <location>
        <begin position="184"/>
        <end position="214"/>
    </location>
</feature>
<dbReference type="EMBL" id="LGTZ01000571">
    <property type="protein sequence ID" value="OJD24392.1"/>
    <property type="molecule type" value="Genomic_DNA"/>
</dbReference>
<keyword evidence="4" id="KW-1185">Reference proteome</keyword>
<protein>
    <submittedName>
        <fullName evidence="3">Uncharacterized protein</fullName>
    </submittedName>
</protein>
<gene>
    <name evidence="3" type="ORF">ACJ73_04248</name>
</gene>
<dbReference type="VEuPathDB" id="FungiDB:ACJ73_04248"/>
<dbReference type="AlphaFoldDB" id="A0A1J9Q7E1"/>
<keyword evidence="2" id="KW-1133">Transmembrane helix</keyword>
<reference evidence="3 4" key="1">
    <citation type="submission" date="2015-08" db="EMBL/GenBank/DDBJ databases">
        <title>Emmonsia species relationships and genome sequence.</title>
        <authorList>
            <person name="Cuomo C.A."/>
            <person name="Schwartz I.S."/>
            <person name="Kenyon C."/>
            <person name="De Hoog G.S."/>
            <person name="Govender N.P."/>
            <person name="Botha A."/>
            <person name="Moreno L."/>
            <person name="De Vries M."/>
            <person name="Munoz J.F."/>
            <person name="Stielow J.B."/>
        </authorList>
    </citation>
    <scope>NUCLEOTIDE SEQUENCE [LARGE SCALE GENOMIC DNA]</scope>
    <source>
        <strain evidence="3 4">EI222</strain>
    </source>
</reference>
<feature type="region of interest" description="Disordered" evidence="1">
    <location>
        <begin position="374"/>
        <end position="393"/>
    </location>
</feature>
<name>A0A1J9Q7E1_9EURO</name>
<dbReference type="OrthoDB" id="4188428at2759"/>
<evidence type="ECO:0000256" key="2">
    <source>
        <dbReference type="SAM" id="Phobius"/>
    </source>
</evidence>